<dbReference type="GO" id="GO:0015408">
    <property type="term" value="F:ABC-type ferric iron transporter activity"/>
    <property type="evidence" value="ECO:0007669"/>
    <property type="project" value="InterPro"/>
</dbReference>
<name>A0A2T6AZX5_9RHOB</name>
<evidence type="ECO:0000256" key="5">
    <source>
        <dbReference type="ARBA" id="ARBA00022840"/>
    </source>
</evidence>
<evidence type="ECO:0000256" key="4">
    <source>
        <dbReference type="ARBA" id="ARBA00022741"/>
    </source>
</evidence>
<dbReference type="SMART" id="SM00382">
    <property type="entry name" value="AAA"/>
    <property type="match status" value="1"/>
</dbReference>
<dbReference type="PANTHER" id="PTHR43875">
    <property type="entry name" value="MALTODEXTRIN IMPORT ATP-BINDING PROTEIN MSMX"/>
    <property type="match status" value="1"/>
</dbReference>
<dbReference type="PROSITE" id="PS00211">
    <property type="entry name" value="ABC_TRANSPORTER_1"/>
    <property type="match status" value="1"/>
</dbReference>
<dbReference type="InterPro" id="IPR047641">
    <property type="entry name" value="ABC_transpr_MalK/UgpC-like"/>
</dbReference>
<dbReference type="InterPro" id="IPR008995">
    <property type="entry name" value="Mo/tungstate-bd_C_term_dom"/>
</dbReference>
<keyword evidence="3" id="KW-1003">Cell membrane</keyword>
<organism evidence="9 10">
    <name type="scientific">Gemmobacter caeni</name>
    <dbReference type="NCBI Taxonomy" id="589035"/>
    <lineage>
        <taxon>Bacteria</taxon>
        <taxon>Pseudomonadati</taxon>
        <taxon>Pseudomonadota</taxon>
        <taxon>Alphaproteobacteria</taxon>
        <taxon>Rhodobacterales</taxon>
        <taxon>Paracoccaceae</taxon>
        <taxon>Gemmobacter</taxon>
    </lineage>
</organism>
<evidence type="ECO:0000313" key="10">
    <source>
        <dbReference type="Proteomes" id="UP000244224"/>
    </source>
</evidence>
<keyword evidence="2" id="KW-0813">Transport</keyword>
<dbReference type="PROSITE" id="PS50893">
    <property type="entry name" value="ABC_TRANSPORTER_2"/>
    <property type="match status" value="1"/>
</dbReference>
<evidence type="ECO:0000256" key="2">
    <source>
        <dbReference type="ARBA" id="ARBA00022448"/>
    </source>
</evidence>
<keyword evidence="4" id="KW-0547">Nucleotide-binding</keyword>
<evidence type="ECO:0000256" key="7">
    <source>
        <dbReference type="ARBA" id="ARBA00023136"/>
    </source>
</evidence>
<dbReference type="InterPro" id="IPR027417">
    <property type="entry name" value="P-loop_NTPase"/>
</dbReference>
<dbReference type="PANTHER" id="PTHR43875:SF15">
    <property type="entry name" value="TREHALOSE IMPORT ATP-BINDING PROTEIN SUGC"/>
    <property type="match status" value="1"/>
</dbReference>
<dbReference type="EMBL" id="QBKP01000007">
    <property type="protein sequence ID" value="PTX49372.1"/>
    <property type="molecule type" value="Genomic_DNA"/>
</dbReference>
<dbReference type="CDD" id="cd03259">
    <property type="entry name" value="ABC_Carb_Solutes_like"/>
    <property type="match status" value="1"/>
</dbReference>
<evidence type="ECO:0000313" key="9">
    <source>
        <dbReference type="EMBL" id="PTX49372.1"/>
    </source>
</evidence>
<accession>A0A2T6AZX5</accession>
<dbReference type="GO" id="GO:0005524">
    <property type="term" value="F:ATP binding"/>
    <property type="evidence" value="ECO:0007669"/>
    <property type="project" value="UniProtKB-KW"/>
</dbReference>
<keyword evidence="6" id="KW-1278">Translocase</keyword>
<dbReference type="SUPFAM" id="SSF52540">
    <property type="entry name" value="P-loop containing nucleoside triphosphate hydrolases"/>
    <property type="match status" value="1"/>
</dbReference>
<keyword evidence="5 9" id="KW-0067">ATP-binding</keyword>
<dbReference type="GO" id="GO:0016887">
    <property type="term" value="F:ATP hydrolysis activity"/>
    <property type="evidence" value="ECO:0007669"/>
    <property type="project" value="InterPro"/>
</dbReference>
<gene>
    <name evidence="9" type="ORF">C8N34_10719</name>
</gene>
<dbReference type="AlphaFoldDB" id="A0A2T6AZX5"/>
<evidence type="ECO:0000256" key="3">
    <source>
        <dbReference type="ARBA" id="ARBA00022475"/>
    </source>
</evidence>
<dbReference type="Gene3D" id="3.40.50.300">
    <property type="entry name" value="P-loop containing nucleotide triphosphate hydrolases"/>
    <property type="match status" value="1"/>
</dbReference>
<dbReference type="GO" id="GO:0055052">
    <property type="term" value="C:ATP-binding cassette (ABC) transporter complex, substrate-binding subunit-containing"/>
    <property type="evidence" value="ECO:0007669"/>
    <property type="project" value="TreeGrafter"/>
</dbReference>
<dbReference type="SUPFAM" id="SSF50331">
    <property type="entry name" value="MOP-like"/>
    <property type="match status" value="1"/>
</dbReference>
<comment type="caution">
    <text evidence="9">The sequence shown here is derived from an EMBL/GenBank/DDBJ whole genome shotgun (WGS) entry which is preliminary data.</text>
</comment>
<reference evidence="9 10" key="1">
    <citation type="submission" date="2018-04" db="EMBL/GenBank/DDBJ databases">
        <title>Genomic Encyclopedia of Archaeal and Bacterial Type Strains, Phase II (KMG-II): from individual species to whole genera.</title>
        <authorList>
            <person name="Goeker M."/>
        </authorList>
    </citation>
    <scope>NUCLEOTIDE SEQUENCE [LARGE SCALE GENOMIC DNA]</scope>
    <source>
        <strain evidence="9 10">DSM 21823</strain>
    </source>
</reference>
<dbReference type="OrthoDB" id="9802264at2"/>
<feature type="domain" description="ABC transporter" evidence="8">
    <location>
        <begin position="2"/>
        <end position="233"/>
    </location>
</feature>
<keyword evidence="7" id="KW-0472">Membrane</keyword>
<dbReference type="Proteomes" id="UP000244224">
    <property type="component" value="Unassembled WGS sequence"/>
</dbReference>
<dbReference type="InterPro" id="IPR017871">
    <property type="entry name" value="ABC_transporter-like_CS"/>
</dbReference>
<dbReference type="RefSeq" id="WP_108129047.1">
    <property type="nucleotide sequence ID" value="NZ_QBKP01000007.1"/>
</dbReference>
<protein>
    <submittedName>
        <fullName evidence="9">Carbohydrate ABC transporter ATP-binding protein (CUT1 family)</fullName>
    </submittedName>
</protein>
<dbReference type="InterPro" id="IPR003593">
    <property type="entry name" value="AAA+_ATPase"/>
</dbReference>
<keyword evidence="10" id="KW-1185">Reference proteome</keyword>
<evidence type="ECO:0000256" key="1">
    <source>
        <dbReference type="ARBA" id="ARBA00005417"/>
    </source>
</evidence>
<evidence type="ECO:0000259" key="8">
    <source>
        <dbReference type="PROSITE" id="PS50893"/>
    </source>
</evidence>
<dbReference type="Pfam" id="PF00005">
    <property type="entry name" value="ABC_tran"/>
    <property type="match status" value="1"/>
</dbReference>
<dbReference type="InterPro" id="IPR003439">
    <property type="entry name" value="ABC_transporter-like_ATP-bd"/>
</dbReference>
<comment type="similarity">
    <text evidence="1">Belongs to the ABC transporter superfamily.</text>
</comment>
<proteinExistence type="inferred from homology"/>
<sequence>MLVLRDLSLTEGGVPHLAAVSVEAEPGRMTTLLGRTGAGKTTLLRAVAGLVQPQSGQISLAGNDWSRLPPWRRPVAMVTQQFINYPHLSVLDNVAFPLIRRGEPREAAREAAAAMLGRVGLAQMTGRRPAALSGGQQQRVAIARALVKRAPVLLLDEPFVNLDYKLREGLREELAELLRSQSDTVVLYATTDPREALQMGDCTVLMAEGRVLQAGPPRAVFGAPATLEAARVVNDPPINLLAAEITQSGLVLDHLGPQSPGATGRALPPGRYTLGLRAEDIRSGGPLPARVALTEVSGSETVTHLMAGAQPLVMLERAVTDHRLGSELGLMLDLGKALVFGADGALILKGASHG</sequence>
<evidence type="ECO:0000256" key="6">
    <source>
        <dbReference type="ARBA" id="ARBA00022967"/>
    </source>
</evidence>
<dbReference type="InterPro" id="IPR015853">
    <property type="entry name" value="ABC_transpr_FbpC"/>
</dbReference>